<dbReference type="Proteomes" id="UP000199693">
    <property type="component" value="Unassembled WGS sequence"/>
</dbReference>
<dbReference type="EMBL" id="FNEC01000030">
    <property type="protein sequence ID" value="SDK15871.1"/>
    <property type="molecule type" value="Genomic_DNA"/>
</dbReference>
<dbReference type="RefSeq" id="WP_089391378.1">
    <property type="nucleotide sequence ID" value="NZ_FNEC01000030.1"/>
</dbReference>
<evidence type="ECO:0000313" key="4">
    <source>
        <dbReference type="Proteomes" id="UP000199693"/>
    </source>
</evidence>
<sequence length="129" mass="12965">MFANCQAGGLDIAVPDVCLTPPVPLPVPYVNLALGATAVPNITNILFVGGPVHNLGTLVPLTLGDAPGSCGGVVSGTVMGPSRHITGVGSFILQGLPATRMTSLTLQNLTNVVGARLLPSQLKIALMGS</sequence>
<evidence type="ECO:0000313" key="1">
    <source>
        <dbReference type="EMBL" id="SDK15871.1"/>
    </source>
</evidence>
<keyword evidence="3" id="KW-1185">Reference proteome</keyword>
<reference evidence="2 3" key="2">
    <citation type="submission" date="2017-06" db="EMBL/GenBank/DDBJ databases">
        <authorList>
            <person name="Varghese N."/>
            <person name="Submissions S."/>
        </authorList>
    </citation>
    <scope>NUCLEOTIDE SEQUENCE [LARGE SCALE GENOMIC DNA]</scope>
    <source>
        <strain evidence="2 3">RLD-1</strain>
    </source>
</reference>
<proteinExistence type="predicted"/>
<evidence type="ECO:0000313" key="3">
    <source>
        <dbReference type="Proteomes" id="UP000198309"/>
    </source>
</evidence>
<dbReference type="Pfam" id="PF13665">
    <property type="entry name" value="Tox-PAAR-like"/>
    <property type="match status" value="1"/>
</dbReference>
<name>A0A239IAR7_9PSED</name>
<organism evidence="1 4">
    <name type="scientific">Pseudomonas delhiensis</name>
    <dbReference type="NCBI Taxonomy" id="366289"/>
    <lineage>
        <taxon>Bacteria</taxon>
        <taxon>Pseudomonadati</taxon>
        <taxon>Pseudomonadota</taxon>
        <taxon>Gammaproteobacteria</taxon>
        <taxon>Pseudomonadales</taxon>
        <taxon>Pseudomonadaceae</taxon>
        <taxon>Pseudomonas</taxon>
    </lineage>
</organism>
<dbReference type="Proteomes" id="UP000198309">
    <property type="component" value="Unassembled WGS sequence"/>
</dbReference>
<dbReference type="AlphaFoldDB" id="A0A239IAR7"/>
<accession>A0A239IAR7</accession>
<gene>
    <name evidence="1" type="ORF">SAMN05216189_103041</name>
    <name evidence="2" type="ORF">SAMN06295949_109139</name>
</gene>
<reference evidence="1 4" key="1">
    <citation type="submission" date="2016-10" db="EMBL/GenBank/DDBJ databases">
        <authorList>
            <person name="de Groot N.N."/>
        </authorList>
    </citation>
    <scope>NUCLEOTIDE SEQUENCE [LARGE SCALE GENOMIC DNA]</scope>
    <source>
        <strain evidence="1 4">CCM 7361</strain>
    </source>
</reference>
<evidence type="ECO:0000313" key="2">
    <source>
        <dbReference type="EMBL" id="SNS90502.1"/>
    </source>
</evidence>
<dbReference type="EMBL" id="FZPC01000009">
    <property type="protein sequence ID" value="SNS90502.1"/>
    <property type="molecule type" value="Genomic_DNA"/>
</dbReference>
<protein>
    <submittedName>
        <fullName evidence="1">Uncharacterized protein</fullName>
    </submittedName>
</protein>